<dbReference type="Proteomes" id="UP000824014">
    <property type="component" value="Unassembled WGS sequence"/>
</dbReference>
<feature type="transmembrane region" description="Helical" evidence="8">
    <location>
        <begin position="187"/>
        <end position="205"/>
    </location>
</feature>
<gene>
    <name evidence="9" type="primary">rodA</name>
    <name evidence="9" type="ORF">H9816_06810</name>
</gene>
<reference evidence="9" key="2">
    <citation type="submission" date="2021-04" db="EMBL/GenBank/DDBJ databases">
        <authorList>
            <person name="Gilroy R."/>
        </authorList>
    </citation>
    <scope>NUCLEOTIDE SEQUENCE</scope>
    <source>
        <strain evidence="9">ChiHjej11B10-19426</strain>
    </source>
</reference>
<dbReference type="PROSITE" id="PS00428">
    <property type="entry name" value="FTSW_RODA_SPOVE"/>
    <property type="match status" value="1"/>
</dbReference>
<evidence type="ECO:0000256" key="8">
    <source>
        <dbReference type="SAM" id="Phobius"/>
    </source>
</evidence>
<feature type="transmembrane region" description="Helical" evidence="8">
    <location>
        <begin position="260"/>
        <end position="281"/>
    </location>
</feature>
<keyword evidence="5 8" id="KW-0472">Membrane</keyword>
<comment type="subcellular location">
    <subcellularLocation>
        <location evidence="1">Membrane</location>
        <topology evidence="1">Multi-pass membrane protein</topology>
    </subcellularLocation>
</comment>
<evidence type="ECO:0000256" key="6">
    <source>
        <dbReference type="ARBA" id="ARBA00032370"/>
    </source>
</evidence>
<feature type="transmembrane region" description="Helical" evidence="8">
    <location>
        <begin position="447"/>
        <end position="466"/>
    </location>
</feature>
<keyword evidence="3" id="KW-0133">Cell shape</keyword>
<evidence type="ECO:0000256" key="2">
    <source>
        <dbReference type="ARBA" id="ARBA00022692"/>
    </source>
</evidence>
<feature type="transmembrane region" description="Helical" evidence="8">
    <location>
        <begin position="381"/>
        <end position="402"/>
    </location>
</feature>
<evidence type="ECO:0000256" key="5">
    <source>
        <dbReference type="ARBA" id="ARBA00023136"/>
    </source>
</evidence>
<feature type="transmembrane region" description="Helical" evidence="8">
    <location>
        <begin position="16"/>
        <end position="35"/>
    </location>
</feature>
<evidence type="ECO:0000256" key="7">
    <source>
        <dbReference type="ARBA" id="ARBA00033270"/>
    </source>
</evidence>
<dbReference type="NCBIfam" id="NF037961">
    <property type="entry name" value="RodA_shape"/>
    <property type="match status" value="2"/>
</dbReference>
<comment type="caution">
    <text evidence="9">The sequence shown here is derived from an EMBL/GenBank/DDBJ whole genome shotgun (WGS) entry which is preliminary data.</text>
</comment>
<dbReference type="GO" id="GO:0008360">
    <property type="term" value="P:regulation of cell shape"/>
    <property type="evidence" value="ECO:0007669"/>
    <property type="project" value="UniProtKB-KW"/>
</dbReference>
<dbReference type="PANTHER" id="PTHR30474:SF1">
    <property type="entry name" value="PEPTIDOGLYCAN GLYCOSYLTRANSFERASE MRDB"/>
    <property type="match status" value="1"/>
</dbReference>
<dbReference type="AlphaFoldDB" id="A0A9D2IMG3"/>
<evidence type="ECO:0000313" key="9">
    <source>
        <dbReference type="EMBL" id="HIZ15602.1"/>
    </source>
</evidence>
<dbReference type="GO" id="GO:0015648">
    <property type="term" value="F:lipid-linked peptidoglycan transporter activity"/>
    <property type="evidence" value="ECO:0007669"/>
    <property type="project" value="TreeGrafter"/>
</dbReference>
<dbReference type="GO" id="GO:0005886">
    <property type="term" value="C:plasma membrane"/>
    <property type="evidence" value="ECO:0007669"/>
    <property type="project" value="TreeGrafter"/>
</dbReference>
<proteinExistence type="predicted"/>
<dbReference type="InterPro" id="IPR001182">
    <property type="entry name" value="FtsW/RodA"/>
</dbReference>
<dbReference type="PANTHER" id="PTHR30474">
    <property type="entry name" value="CELL CYCLE PROTEIN"/>
    <property type="match status" value="1"/>
</dbReference>
<feature type="transmembrane region" description="Helical" evidence="8">
    <location>
        <begin position="151"/>
        <end position="180"/>
    </location>
</feature>
<feature type="transmembrane region" description="Helical" evidence="8">
    <location>
        <begin position="236"/>
        <end position="254"/>
    </location>
</feature>
<keyword evidence="2 8" id="KW-0812">Transmembrane</keyword>
<evidence type="ECO:0000256" key="4">
    <source>
        <dbReference type="ARBA" id="ARBA00022989"/>
    </source>
</evidence>
<feature type="transmembrane region" description="Helical" evidence="8">
    <location>
        <begin position="288"/>
        <end position="309"/>
    </location>
</feature>
<dbReference type="EMBL" id="DXCC01000023">
    <property type="protein sequence ID" value="HIZ15602.1"/>
    <property type="molecule type" value="Genomic_DNA"/>
</dbReference>
<feature type="transmembrane region" description="Helical" evidence="8">
    <location>
        <begin position="414"/>
        <end position="441"/>
    </location>
</feature>
<evidence type="ECO:0000256" key="3">
    <source>
        <dbReference type="ARBA" id="ARBA00022960"/>
    </source>
</evidence>
<accession>A0A9D2IMG3</accession>
<evidence type="ECO:0000256" key="1">
    <source>
        <dbReference type="ARBA" id="ARBA00004141"/>
    </source>
</evidence>
<dbReference type="GO" id="GO:0051301">
    <property type="term" value="P:cell division"/>
    <property type="evidence" value="ECO:0007669"/>
    <property type="project" value="InterPro"/>
</dbReference>
<feature type="transmembrane region" description="Helical" evidence="8">
    <location>
        <begin position="56"/>
        <end position="76"/>
    </location>
</feature>
<reference evidence="9" key="1">
    <citation type="journal article" date="2021" name="PeerJ">
        <title>Extensive microbial diversity within the chicken gut microbiome revealed by metagenomics and culture.</title>
        <authorList>
            <person name="Gilroy R."/>
            <person name="Ravi A."/>
            <person name="Getino M."/>
            <person name="Pursley I."/>
            <person name="Horton D.L."/>
            <person name="Alikhan N.F."/>
            <person name="Baker D."/>
            <person name="Gharbi K."/>
            <person name="Hall N."/>
            <person name="Watson M."/>
            <person name="Adriaenssens E.M."/>
            <person name="Foster-Nyarko E."/>
            <person name="Jarju S."/>
            <person name="Secka A."/>
            <person name="Antonio M."/>
            <person name="Oren A."/>
            <person name="Chaudhuri R.R."/>
            <person name="La Ragione R."/>
            <person name="Hildebrand F."/>
            <person name="Pallen M.J."/>
        </authorList>
    </citation>
    <scope>NUCLEOTIDE SEQUENCE</scope>
    <source>
        <strain evidence="9">ChiHjej11B10-19426</strain>
    </source>
</reference>
<dbReference type="InterPro" id="IPR018365">
    <property type="entry name" value="Cell_cycle_FtsW-rel_CS"/>
</dbReference>
<sequence length="483" mass="53286">MIGNSKDNLSRSGVDWGSIAIFFVLMLLGWLNIYAAVYDETTTEGFTLASRYGSQLIWIGVCVLTAIVIMLIDGIYYHMIAYPFYALILLVLVATLFIGTEVNGARSWLRLGGFSVQPAEFAKFATALALARYMSAYSFSMSAWRSRLTALLLLAVPMAIIMLQNDTGSAIVFASFLMVFYREGLNGWIYVAIGMVIFLFVFSFLWTPATLLAAILILCTLIESILNGAWLRNLRYLAAVALSSLLIYLIAAAVTGGTAGYYGCLLAASLLSLPVVGVYAWRSKLKNVLICIGMFIGSVLFTNLVDVVFDHMQIHQQKRILDLLGVESDLQYWGYNVNQSKIAIGSGGLLGKGYLHGTQTRYDFVPEQSTDFIFCTVGEEWGFVGSVVVLGLFCWLILRLIRMGERQHEAFGRVYCYGVASILLFHVLVNVGMTIGLMPVIGIPLPLFSYGGSSLFAFTLLFFVAVKLDACRRESSETGDRTF</sequence>
<feature type="transmembrane region" description="Helical" evidence="8">
    <location>
        <begin position="82"/>
        <end position="100"/>
    </location>
</feature>
<protein>
    <recommendedName>
        <fullName evidence="7">Cell wall polymerase</fullName>
    </recommendedName>
    <alternativeName>
        <fullName evidence="6">Peptidoglycan polymerase</fullName>
    </alternativeName>
</protein>
<feature type="transmembrane region" description="Helical" evidence="8">
    <location>
        <begin position="211"/>
        <end position="229"/>
    </location>
</feature>
<evidence type="ECO:0000313" key="10">
    <source>
        <dbReference type="Proteomes" id="UP000824014"/>
    </source>
</evidence>
<dbReference type="GO" id="GO:0032153">
    <property type="term" value="C:cell division site"/>
    <property type="evidence" value="ECO:0007669"/>
    <property type="project" value="TreeGrafter"/>
</dbReference>
<keyword evidence="4 8" id="KW-1133">Transmembrane helix</keyword>
<dbReference type="Pfam" id="PF01098">
    <property type="entry name" value="FTSW_RODA_SPOVE"/>
    <property type="match status" value="2"/>
</dbReference>
<name>A0A9D2IMG3_9BACT</name>
<organism evidence="9 10">
    <name type="scientific">Candidatus Tidjanibacter faecipullorum</name>
    <dbReference type="NCBI Taxonomy" id="2838766"/>
    <lineage>
        <taxon>Bacteria</taxon>
        <taxon>Pseudomonadati</taxon>
        <taxon>Bacteroidota</taxon>
        <taxon>Bacteroidia</taxon>
        <taxon>Bacteroidales</taxon>
        <taxon>Rikenellaceae</taxon>
        <taxon>Tidjanibacter</taxon>
    </lineage>
</organism>